<evidence type="ECO:0000313" key="1">
    <source>
        <dbReference type="Proteomes" id="UP000887576"/>
    </source>
</evidence>
<dbReference type="Proteomes" id="UP000887576">
    <property type="component" value="Unplaced"/>
</dbReference>
<organism evidence="1 2">
    <name type="scientific">Panagrolaimus sp. JU765</name>
    <dbReference type="NCBI Taxonomy" id="591449"/>
    <lineage>
        <taxon>Eukaryota</taxon>
        <taxon>Metazoa</taxon>
        <taxon>Ecdysozoa</taxon>
        <taxon>Nematoda</taxon>
        <taxon>Chromadorea</taxon>
        <taxon>Rhabditida</taxon>
        <taxon>Tylenchina</taxon>
        <taxon>Panagrolaimomorpha</taxon>
        <taxon>Panagrolaimoidea</taxon>
        <taxon>Panagrolaimidae</taxon>
        <taxon>Panagrolaimus</taxon>
    </lineage>
</organism>
<proteinExistence type="predicted"/>
<name>A0AC34R6N0_9BILA</name>
<accession>A0AC34R6N0</accession>
<sequence>MFDGGGTDDDCARFGGNGDHGRKIAKSVDLERVGGVGAGDEPKIALAKNEKQVLHGVSGIAEPGEVLAIMGESGAGKTTLMNVLTQRNLKSLAIEGEVTINGEELSPNELQRISSYVQQADLFTSSMTVHEHLMFSARLRMGSRFTSAEKKARVEQLIVQMNLALKDLAKQGKTIILTIHQPSSQVFDLFDKLCLMAVGDIVYLGPAKKVRGIFKKAGYPLRGRDNPAEFCIGMLAHHQDETEEDRKDRIQKIQDAYNDSNMACLYKKRIFGPTSERRQKFGNDDIRTGERRSDHKRRRLESKRVAADQFVRPTSRLVHQFDDRPRTFDVFRQIEDGKPIHKRGKEGQGGAADCPDESGVLCQHDHQSPLRQEHFPGREEASVICL</sequence>
<dbReference type="WBParaSite" id="JU765_v2.g3851.t2">
    <property type="protein sequence ID" value="JU765_v2.g3851.t2"/>
    <property type="gene ID" value="JU765_v2.g3851"/>
</dbReference>
<evidence type="ECO:0000313" key="2">
    <source>
        <dbReference type="WBParaSite" id="JU765_v2.g3851.t2"/>
    </source>
</evidence>
<protein>
    <submittedName>
        <fullName evidence="2">AAA+ ATPase domain-containing protein</fullName>
    </submittedName>
</protein>
<reference evidence="2" key="1">
    <citation type="submission" date="2022-11" db="UniProtKB">
        <authorList>
            <consortium name="WormBaseParasite"/>
        </authorList>
    </citation>
    <scope>IDENTIFICATION</scope>
</reference>